<dbReference type="SMART" id="SM00822">
    <property type="entry name" value="PKS_KR"/>
    <property type="match status" value="1"/>
</dbReference>
<proteinExistence type="inferred from homology"/>
<dbReference type="Pfam" id="PF13561">
    <property type="entry name" value="adh_short_C2"/>
    <property type="match status" value="1"/>
</dbReference>
<evidence type="ECO:0000259" key="3">
    <source>
        <dbReference type="SMART" id="SM00822"/>
    </source>
</evidence>
<dbReference type="PANTHER" id="PTHR42760">
    <property type="entry name" value="SHORT-CHAIN DEHYDROGENASES/REDUCTASES FAMILY MEMBER"/>
    <property type="match status" value="1"/>
</dbReference>
<sequence length="249" mass="25702">MTRRIIVTGGGTGIGLAIARRFLVEHPELILIGRREQPLAEAAAALREADQASTVTTHPCDLTDPDAVADLAARISDGGAVDVLVANAGGNLGLGSGDLHQLADSWRADFDGNVLPTVLLTEALLDAFSRPGGRIVAMSSVAALRGSSSYGAAKAAVNAWVLWMAVRLAEDGVTVNAVAPGFVPDTDFWRPRIEADPGIVANRVAPIPMGRPGTPEEVAEAVAYLSAPDAGWTTGQILQVNGGTLLGRG</sequence>
<dbReference type="PROSITE" id="PS00061">
    <property type="entry name" value="ADH_SHORT"/>
    <property type="match status" value="1"/>
</dbReference>
<dbReference type="PRINTS" id="PR00081">
    <property type="entry name" value="GDHRDH"/>
</dbReference>
<comment type="caution">
    <text evidence="4">The sequence shown here is derived from an EMBL/GenBank/DDBJ whole genome shotgun (WGS) entry which is preliminary data.</text>
</comment>
<keyword evidence="5" id="KW-1185">Reference proteome</keyword>
<evidence type="ECO:0000256" key="1">
    <source>
        <dbReference type="ARBA" id="ARBA00006484"/>
    </source>
</evidence>
<dbReference type="InterPro" id="IPR036291">
    <property type="entry name" value="NAD(P)-bd_dom_sf"/>
</dbReference>
<dbReference type="RefSeq" id="WP_179480964.1">
    <property type="nucleotide sequence ID" value="NZ_JACCFW010000001.1"/>
</dbReference>
<dbReference type="GO" id="GO:0004316">
    <property type="term" value="F:3-oxoacyl-[acyl-carrier-protein] reductase (NADPH) activity"/>
    <property type="evidence" value="ECO:0007669"/>
    <property type="project" value="UniProtKB-EC"/>
</dbReference>
<dbReference type="CDD" id="cd05233">
    <property type="entry name" value="SDR_c"/>
    <property type="match status" value="1"/>
</dbReference>
<dbReference type="EC" id="1.1.1.100" evidence="4"/>
<keyword evidence="2 4" id="KW-0560">Oxidoreductase</keyword>
<dbReference type="Gene3D" id="3.40.50.720">
    <property type="entry name" value="NAD(P)-binding Rossmann-like Domain"/>
    <property type="match status" value="1"/>
</dbReference>
<dbReference type="InterPro" id="IPR002347">
    <property type="entry name" value="SDR_fam"/>
</dbReference>
<dbReference type="PRINTS" id="PR00080">
    <property type="entry name" value="SDRFAMILY"/>
</dbReference>
<evidence type="ECO:0000256" key="2">
    <source>
        <dbReference type="ARBA" id="ARBA00023002"/>
    </source>
</evidence>
<dbReference type="SUPFAM" id="SSF51735">
    <property type="entry name" value="NAD(P)-binding Rossmann-fold domains"/>
    <property type="match status" value="1"/>
</dbReference>
<reference evidence="4 5" key="1">
    <citation type="submission" date="2020-07" db="EMBL/GenBank/DDBJ databases">
        <title>Sequencing the genomes of 1000 actinobacteria strains.</title>
        <authorList>
            <person name="Klenk H.-P."/>
        </authorList>
    </citation>
    <scope>NUCLEOTIDE SEQUENCE [LARGE SCALE GENOMIC DNA]</scope>
    <source>
        <strain evidence="4 5">DSM 29531</strain>
    </source>
</reference>
<protein>
    <submittedName>
        <fullName evidence="4">3-oxoacyl-[acyl-carrier protein] reductase</fullName>
        <ecNumber evidence="4">1.1.1.100</ecNumber>
    </submittedName>
</protein>
<accession>A0A853DBU9</accession>
<dbReference type="Proteomes" id="UP000571817">
    <property type="component" value="Unassembled WGS sequence"/>
</dbReference>
<evidence type="ECO:0000313" key="5">
    <source>
        <dbReference type="Proteomes" id="UP000571817"/>
    </source>
</evidence>
<dbReference type="InterPro" id="IPR020904">
    <property type="entry name" value="Sc_DH/Rdtase_CS"/>
</dbReference>
<dbReference type="EMBL" id="JACCFW010000001">
    <property type="protein sequence ID" value="NYJ74792.1"/>
    <property type="molecule type" value="Genomic_DNA"/>
</dbReference>
<gene>
    <name evidence="4" type="ORF">HNR15_001755</name>
</gene>
<organism evidence="4 5">
    <name type="scientific">Allobranchiibius huperziae</name>
    <dbReference type="NCBI Taxonomy" id="1874116"/>
    <lineage>
        <taxon>Bacteria</taxon>
        <taxon>Bacillati</taxon>
        <taxon>Actinomycetota</taxon>
        <taxon>Actinomycetes</taxon>
        <taxon>Micrococcales</taxon>
        <taxon>Dermacoccaceae</taxon>
        <taxon>Allobranchiibius</taxon>
    </lineage>
</organism>
<name>A0A853DBU9_9MICO</name>
<evidence type="ECO:0000313" key="4">
    <source>
        <dbReference type="EMBL" id="NYJ74792.1"/>
    </source>
</evidence>
<comment type="similarity">
    <text evidence="1">Belongs to the short-chain dehydrogenases/reductases (SDR) family.</text>
</comment>
<dbReference type="PANTHER" id="PTHR42760:SF133">
    <property type="entry name" value="3-OXOACYL-[ACYL-CARRIER-PROTEIN] REDUCTASE"/>
    <property type="match status" value="1"/>
</dbReference>
<dbReference type="InterPro" id="IPR057326">
    <property type="entry name" value="KR_dom"/>
</dbReference>
<dbReference type="AlphaFoldDB" id="A0A853DBU9"/>
<feature type="domain" description="Ketoreductase" evidence="3">
    <location>
        <begin position="3"/>
        <end position="192"/>
    </location>
</feature>